<protein>
    <submittedName>
        <fullName evidence="2">Uncharacterized protein</fullName>
    </submittedName>
</protein>
<keyword evidence="3" id="KW-1185">Reference proteome</keyword>
<evidence type="ECO:0000313" key="3">
    <source>
        <dbReference type="Proteomes" id="UP001293254"/>
    </source>
</evidence>
<name>A0AAE2CVB6_9LAMI</name>
<sequence length="760" mass="83625">MEESVDIHSRKRKRSRSASLSSSNPLIGILTRSKSRMYFHHNRSGIARPDPVSRKSISFPPDVGSVQAFWEVNCNNASRVSSIKDLRTRRVFTPDVRSVLKVEEEDLKDGSTLLRGPDPGSAPGLILDSDAGGAEVDEREKSEILTSKAEDEGNDMENSLNSKDQSISVTKLALNRCVRKKVFRTPSSFSYRRLLPYLMDIVNDDSSVSKIEIVDAGTPCKLQKSDGANSEVWSIAENSYTAKLEVVVPHVHDTEPSDNRNVKKFHKESPFNQQDLSGGENELSQTMEITNPVEVRQKGHESGANGVDASVGEECGQMTPPDPDVFTNTVIGHCGESMKANNELTENQIVEGFSVDGENGNVDVLRLSPNSKGGTKQINRLVPNPCSRLRLFKNPRSLSYRRLLPFLMDMSKNNSCNSRITQHSMAQAHLKEDLHLLSTATTEKDYVNKTRAENSSGVQHTEVQLQNSVSSMVPLPPSDGSSLDANSSPFSSMPQSSSSNYSSNAEPSSVTSETLTDPMLINLQTEGVPEYKRKLEPGFDYKVNSSASPPSSIVSNDILMEQSASEEPGPGGKQKMCLDVRLKLHNNIGESIVKVDLDQSSCQMEVSDSLVAPINGPLKGILKRNRRGCRGLCNCLNCASFRLHADRAFEFSRNQMQDAGEVALELMKELAILRLLLEKTISNDNDLAAIQLNPVQVKQACNKALETENLAKERLSQLNYDLNVHCRIPALLQPKVTFANYVQERAIPVIDPSTSAPKKG</sequence>
<evidence type="ECO:0000313" key="2">
    <source>
        <dbReference type="EMBL" id="KAK4435813.1"/>
    </source>
</evidence>
<evidence type="ECO:0000256" key="1">
    <source>
        <dbReference type="SAM" id="MobiDB-lite"/>
    </source>
</evidence>
<comment type="caution">
    <text evidence="2">The sequence shown here is derived from an EMBL/GenBank/DDBJ whole genome shotgun (WGS) entry which is preliminary data.</text>
</comment>
<accession>A0AAE2CVB6</accession>
<organism evidence="2 3">
    <name type="scientific">Sesamum alatum</name>
    <dbReference type="NCBI Taxonomy" id="300844"/>
    <lineage>
        <taxon>Eukaryota</taxon>
        <taxon>Viridiplantae</taxon>
        <taxon>Streptophyta</taxon>
        <taxon>Embryophyta</taxon>
        <taxon>Tracheophyta</taxon>
        <taxon>Spermatophyta</taxon>
        <taxon>Magnoliopsida</taxon>
        <taxon>eudicotyledons</taxon>
        <taxon>Gunneridae</taxon>
        <taxon>Pentapetalae</taxon>
        <taxon>asterids</taxon>
        <taxon>lamiids</taxon>
        <taxon>Lamiales</taxon>
        <taxon>Pedaliaceae</taxon>
        <taxon>Sesamum</taxon>
    </lineage>
</organism>
<gene>
    <name evidence="2" type="ORF">Salat_0744800</name>
</gene>
<proteinExistence type="predicted"/>
<feature type="region of interest" description="Disordered" evidence="1">
    <location>
        <begin position="110"/>
        <end position="162"/>
    </location>
</feature>
<reference evidence="2" key="2">
    <citation type="journal article" date="2024" name="Plant">
        <title>Genomic evolution and insights into agronomic trait innovations of Sesamum species.</title>
        <authorList>
            <person name="Miao H."/>
            <person name="Wang L."/>
            <person name="Qu L."/>
            <person name="Liu H."/>
            <person name="Sun Y."/>
            <person name="Le M."/>
            <person name="Wang Q."/>
            <person name="Wei S."/>
            <person name="Zheng Y."/>
            <person name="Lin W."/>
            <person name="Duan Y."/>
            <person name="Cao H."/>
            <person name="Xiong S."/>
            <person name="Wang X."/>
            <person name="Wei L."/>
            <person name="Li C."/>
            <person name="Ma Q."/>
            <person name="Ju M."/>
            <person name="Zhao R."/>
            <person name="Li G."/>
            <person name="Mu C."/>
            <person name="Tian Q."/>
            <person name="Mei H."/>
            <person name="Zhang T."/>
            <person name="Gao T."/>
            <person name="Zhang H."/>
        </authorList>
    </citation>
    <scope>NUCLEOTIDE SEQUENCE</scope>
    <source>
        <strain evidence="2">3651</strain>
    </source>
</reference>
<dbReference type="Proteomes" id="UP001293254">
    <property type="component" value="Unassembled WGS sequence"/>
</dbReference>
<feature type="region of interest" description="Disordered" evidence="1">
    <location>
        <begin position="470"/>
        <end position="518"/>
    </location>
</feature>
<dbReference type="PANTHER" id="PTHR34461:SF4">
    <property type="entry name" value="OS01G0101800 PROTEIN"/>
    <property type="match status" value="1"/>
</dbReference>
<reference evidence="2" key="1">
    <citation type="submission" date="2020-06" db="EMBL/GenBank/DDBJ databases">
        <authorList>
            <person name="Li T."/>
            <person name="Hu X."/>
            <person name="Zhang T."/>
            <person name="Song X."/>
            <person name="Zhang H."/>
            <person name="Dai N."/>
            <person name="Sheng W."/>
            <person name="Hou X."/>
            <person name="Wei L."/>
        </authorList>
    </citation>
    <scope>NUCLEOTIDE SEQUENCE</scope>
    <source>
        <strain evidence="2">3651</strain>
        <tissue evidence="2">Leaf</tissue>
    </source>
</reference>
<dbReference type="PANTHER" id="PTHR34461">
    <property type="entry name" value="EXPRESSED PROTEIN"/>
    <property type="match status" value="1"/>
</dbReference>
<feature type="compositionally biased region" description="Low complexity" evidence="1">
    <location>
        <begin position="486"/>
        <end position="509"/>
    </location>
</feature>
<dbReference type="EMBL" id="JACGWO010000002">
    <property type="protein sequence ID" value="KAK4435813.1"/>
    <property type="molecule type" value="Genomic_DNA"/>
</dbReference>
<dbReference type="AlphaFoldDB" id="A0AAE2CVB6"/>
<feature type="region of interest" description="Disordered" evidence="1">
    <location>
        <begin position="1"/>
        <end position="20"/>
    </location>
</feature>
<feature type="compositionally biased region" description="Basic and acidic residues" evidence="1">
    <location>
        <begin position="136"/>
        <end position="151"/>
    </location>
</feature>